<sequence length="242" mass="27859">MTNALKTTFTFVTGLACKIGLRYYAVTEAMRRIDGDLNMRFAKLILSAAEIWQNTEWETIAACSRGSAVGAFARTLLECFRYEQKYEQWFNARWQKITVDIRCLQKGDHIAVFRGLYYHHAIYLGNGMIAEIGGSSKSLCKPRTTTIDSFRKKAKYIIRIDYTYLESAEVVQRALEVINNPKTWGCYNLINNNCEHFATYCKTGLRWSPQGDTDVFCIIPSINDVCDEARLSYRSFCNNIMY</sequence>
<dbReference type="Pfam" id="PF04970">
    <property type="entry name" value="LRAT"/>
    <property type="match status" value="1"/>
</dbReference>
<keyword evidence="3" id="KW-1185">Reference proteome</keyword>
<proteinExistence type="predicted"/>
<feature type="domain" description="LRAT" evidence="1">
    <location>
        <begin position="109"/>
        <end position="210"/>
    </location>
</feature>
<evidence type="ECO:0000259" key="1">
    <source>
        <dbReference type="PROSITE" id="PS51934"/>
    </source>
</evidence>
<dbReference type="PROSITE" id="PS51257">
    <property type="entry name" value="PROKAR_LIPOPROTEIN"/>
    <property type="match status" value="1"/>
</dbReference>
<reference evidence="2" key="1">
    <citation type="journal article" date="2019" name="bioRxiv">
        <title>The Genome of the Zebra Mussel, Dreissena polymorpha: A Resource for Invasive Species Research.</title>
        <authorList>
            <person name="McCartney M.A."/>
            <person name="Auch B."/>
            <person name="Kono T."/>
            <person name="Mallez S."/>
            <person name="Zhang Y."/>
            <person name="Obille A."/>
            <person name="Becker A."/>
            <person name="Abrahante J.E."/>
            <person name="Garbe J."/>
            <person name="Badalamenti J.P."/>
            <person name="Herman A."/>
            <person name="Mangelson H."/>
            <person name="Liachko I."/>
            <person name="Sullivan S."/>
            <person name="Sone E.D."/>
            <person name="Koren S."/>
            <person name="Silverstein K.A.T."/>
            <person name="Beckman K.B."/>
            <person name="Gohl D.M."/>
        </authorList>
    </citation>
    <scope>NUCLEOTIDE SEQUENCE</scope>
    <source>
        <strain evidence="2">Duluth1</strain>
        <tissue evidence="2">Whole animal</tissue>
    </source>
</reference>
<evidence type="ECO:0000313" key="3">
    <source>
        <dbReference type="Proteomes" id="UP000828390"/>
    </source>
</evidence>
<comment type="caution">
    <text evidence="2">The sequence shown here is derived from an EMBL/GenBank/DDBJ whole genome shotgun (WGS) entry which is preliminary data.</text>
</comment>
<dbReference type="PROSITE" id="PS51934">
    <property type="entry name" value="LRAT"/>
    <property type="match status" value="1"/>
</dbReference>
<dbReference type="PANTHER" id="PTHR46137">
    <property type="entry name" value="OS05G0310600 PROTEIN"/>
    <property type="match status" value="1"/>
</dbReference>
<accession>A0A9D4CZG4</accession>
<dbReference type="InterPro" id="IPR007053">
    <property type="entry name" value="LRAT_dom"/>
</dbReference>
<evidence type="ECO:0000313" key="2">
    <source>
        <dbReference type="EMBL" id="KAH3736333.1"/>
    </source>
</evidence>
<dbReference type="EMBL" id="JAIWYP010000011">
    <property type="protein sequence ID" value="KAH3736333.1"/>
    <property type="molecule type" value="Genomic_DNA"/>
</dbReference>
<dbReference type="PANTHER" id="PTHR46137:SF3">
    <property type="entry name" value="OS05G0310600 PROTEIN"/>
    <property type="match status" value="1"/>
</dbReference>
<protein>
    <recommendedName>
        <fullName evidence="1">LRAT domain-containing protein</fullName>
    </recommendedName>
</protein>
<dbReference type="AlphaFoldDB" id="A0A9D4CZG4"/>
<reference evidence="2" key="2">
    <citation type="submission" date="2020-11" db="EMBL/GenBank/DDBJ databases">
        <authorList>
            <person name="McCartney M.A."/>
            <person name="Auch B."/>
            <person name="Kono T."/>
            <person name="Mallez S."/>
            <person name="Becker A."/>
            <person name="Gohl D.M."/>
            <person name="Silverstein K.A.T."/>
            <person name="Koren S."/>
            <person name="Bechman K.B."/>
            <person name="Herman A."/>
            <person name="Abrahante J.E."/>
            <person name="Garbe J."/>
        </authorList>
    </citation>
    <scope>NUCLEOTIDE SEQUENCE</scope>
    <source>
        <strain evidence="2">Duluth1</strain>
        <tissue evidence="2">Whole animal</tissue>
    </source>
</reference>
<name>A0A9D4CZG4_DREPO</name>
<dbReference type="Proteomes" id="UP000828390">
    <property type="component" value="Unassembled WGS sequence"/>
</dbReference>
<organism evidence="2 3">
    <name type="scientific">Dreissena polymorpha</name>
    <name type="common">Zebra mussel</name>
    <name type="synonym">Mytilus polymorpha</name>
    <dbReference type="NCBI Taxonomy" id="45954"/>
    <lineage>
        <taxon>Eukaryota</taxon>
        <taxon>Metazoa</taxon>
        <taxon>Spiralia</taxon>
        <taxon>Lophotrochozoa</taxon>
        <taxon>Mollusca</taxon>
        <taxon>Bivalvia</taxon>
        <taxon>Autobranchia</taxon>
        <taxon>Heteroconchia</taxon>
        <taxon>Euheterodonta</taxon>
        <taxon>Imparidentia</taxon>
        <taxon>Neoheterodontei</taxon>
        <taxon>Myida</taxon>
        <taxon>Dreissenoidea</taxon>
        <taxon>Dreissenidae</taxon>
        <taxon>Dreissena</taxon>
    </lineage>
</organism>
<dbReference type="Gene3D" id="3.90.1720.10">
    <property type="entry name" value="endopeptidase domain like (from Nostoc punctiforme)"/>
    <property type="match status" value="1"/>
</dbReference>
<gene>
    <name evidence="2" type="ORF">DPMN_042896</name>
</gene>